<dbReference type="AlphaFoldDB" id="A0A2M7EK85"/>
<reference evidence="2" key="1">
    <citation type="submission" date="2017-09" db="EMBL/GenBank/DDBJ databases">
        <title>Depth-based differentiation of microbial function through sediment-hosted aquifers and enrichment of novel symbionts in the deep terrestrial subsurface.</title>
        <authorList>
            <person name="Probst A.J."/>
            <person name="Ladd B."/>
            <person name="Jarett J.K."/>
            <person name="Geller-Mcgrath D.E."/>
            <person name="Sieber C.M.K."/>
            <person name="Emerson J.B."/>
            <person name="Anantharaman K."/>
            <person name="Thomas B.C."/>
            <person name="Malmstrom R."/>
            <person name="Stieglmeier M."/>
            <person name="Klingl A."/>
            <person name="Woyke T."/>
            <person name="Ryan C.M."/>
            <person name="Banfield J.F."/>
        </authorList>
    </citation>
    <scope>NUCLEOTIDE SEQUENCE [LARGE SCALE GENOMIC DNA]</scope>
</reference>
<evidence type="ECO:0000313" key="2">
    <source>
        <dbReference type="Proteomes" id="UP000228762"/>
    </source>
</evidence>
<accession>A0A2M7EK85</accession>
<gene>
    <name evidence="1" type="ORF">COW57_02415</name>
</gene>
<name>A0A2M7EK85_9BACT</name>
<proteinExistence type="predicted"/>
<organism evidence="1 2">
    <name type="scientific">Candidatus Roizmanbacteria bacterium CG17_big_fil_post_rev_8_21_14_2_50_39_7</name>
    <dbReference type="NCBI Taxonomy" id="1974858"/>
    <lineage>
        <taxon>Bacteria</taxon>
        <taxon>Candidatus Roizmaniibacteriota</taxon>
    </lineage>
</organism>
<evidence type="ECO:0000313" key="1">
    <source>
        <dbReference type="EMBL" id="PIV70945.1"/>
    </source>
</evidence>
<sequence>MKKAKKYDIYAPLDKYEEDLIKALEKGEFVQIPNHEEEMKKYRTYAKYTLEKMRKEKRITIRVDNKDLVSIQNKALESGIPYQTLIASILRKFAQGKINIGV</sequence>
<comment type="caution">
    <text evidence="1">The sequence shown here is derived from an EMBL/GenBank/DDBJ whole genome shotgun (WGS) entry which is preliminary data.</text>
</comment>
<dbReference type="EMBL" id="PFEV01000111">
    <property type="protein sequence ID" value="PIV70945.1"/>
    <property type="molecule type" value="Genomic_DNA"/>
</dbReference>
<evidence type="ECO:0008006" key="3">
    <source>
        <dbReference type="Google" id="ProtNLM"/>
    </source>
</evidence>
<protein>
    <recommendedName>
        <fullName evidence="3">Antitoxin</fullName>
    </recommendedName>
</protein>
<dbReference type="Proteomes" id="UP000228762">
    <property type="component" value="Unassembled WGS sequence"/>
</dbReference>